<dbReference type="AlphaFoldDB" id="K5WWB7"/>
<dbReference type="RefSeq" id="XP_007334481.1">
    <property type="nucleotide sequence ID" value="XM_007334419.1"/>
</dbReference>
<dbReference type="EMBL" id="JH971425">
    <property type="protein sequence ID" value="EKM74877.1"/>
    <property type="molecule type" value="Genomic_DNA"/>
</dbReference>
<dbReference type="GeneID" id="18827768"/>
<dbReference type="OrthoDB" id="3068749at2759"/>
<dbReference type="KEGG" id="abp:AGABI1DRAFT132785"/>
<keyword evidence="2" id="KW-1185">Reference proteome</keyword>
<dbReference type="Proteomes" id="UP000008493">
    <property type="component" value="Unassembled WGS sequence"/>
</dbReference>
<gene>
    <name evidence="1" type="ORF">AGABI1DRAFT_132785</name>
</gene>
<sequence>MVGSNKVLVFSRYQDHFEACLYALEQENPEVNEFEEAVSQATEIWSFRFSCEYYGSEISRLYFDGINYCQIIVMHDGIFSLTIPALQADNATLTKVSDFDFPQRRTEARLYGLGFNKGYCRVGKKLYRFGYSLVLMGGSYESVVPFDSDSRLGYVLQSVDTYPAFDEELGRLVSISQGHLILHDFSLPLCSLADVSLDLDRSKDAGAWSCARSSLYTT</sequence>
<proteinExistence type="predicted"/>
<dbReference type="OMA" id="LHATEVW"/>
<accession>K5WWB7</accession>
<dbReference type="HOGENOM" id="CLU_094633_0_0_1"/>
<name>K5WWB7_AGABU</name>
<evidence type="ECO:0000313" key="2">
    <source>
        <dbReference type="Proteomes" id="UP000008493"/>
    </source>
</evidence>
<protein>
    <submittedName>
        <fullName evidence="1">Uncharacterized protein</fullName>
    </submittedName>
</protein>
<reference evidence="2" key="1">
    <citation type="journal article" date="2012" name="Proc. Natl. Acad. Sci. U.S.A.">
        <title>Genome sequence of the button mushroom Agaricus bisporus reveals mechanisms governing adaptation to a humic-rich ecological niche.</title>
        <authorList>
            <person name="Morin E."/>
            <person name="Kohler A."/>
            <person name="Baker A.R."/>
            <person name="Foulongne-Oriol M."/>
            <person name="Lombard V."/>
            <person name="Nagy L.G."/>
            <person name="Ohm R.A."/>
            <person name="Patyshakuliyeva A."/>
            <person name="Brun A."/>
            <person name="Aerts A.L."/>
            <person name="Bailey A.M."/>
            <person name="Billette C."/>
            <person name="Coutinho P.M."/>
            <person name="Deakin G."/>
            <person name="Doddapaneni H."/>
            <person name="Floudas D."/>
            <person name="Grimwood J."/>
            <person name="Hilden K."/>
            <person name="Kuees U."/>
            <person name="LaButti K.M."/>
            <person name="Lapidus A."/>
            <person name="Lindquist E.A."/>
            <person name="Lucas S.M."/>
            <person name="Murat C."/>
            <person name="Riley R.W."/>
            <person name="Salamov A.A."/>
            <person name="Schmutz J."/>
            <person name="Subramanian V."/>
            <person name="Woesten H.A.B."/>
            <person name="Xu J."/>
            <person name="Eastwood D.C."/>
            <person name="Foster G.D."/>
            <person name="Sonnenberg A.S."/>
            <person name="Cullen D."/>
            <person name="de Vries R.P."/>
            <person name="Lundell T."/>
            <person name="Hibbett D.S."/>
            <person name="Henrissat B."/>
            <person name="Burton K.S."/>
            <person name="Kerrigan R.W."/>
            <person name="Challen M.P."/>
            <person name="Grigoriev I.V."/>
            <person name="Martin F."/>
        </authorList>
    </citation>
    <scope>NUCLEOTIDE SEQUENCE [LARGE SCALE GENOMIC DNA]</scope>
    <source>
        <strain evidence="2">JB137-S8 / ATCC MYA-4627 / FGSC 10392</strain>
    </source>
</reference>
<organism evidence="1 2">
    <name type="scientific">Agaricus bisporus var. burnettii (strain JB137-S8 / ATCC MYA-4627 / FGSC 10392)</name>
    <name type="common">White button mushroom</name>
    <dbReference type="NCBI Taxonomy" id="597362"/>
    <lineage>
        <taxon>Eukaryota</taxon>
        <taxon>Fungi</taxon>
        <taxon>Dikarya</taxon>
        <taxon>Basidiomycota</taxon>
        <taxon>Agaricomycotina</taxon>
        <taxon>Agaricomycetes</taxon>
        <taxon>Agaricomycetidae</taxon>
        <taxon>Agaricales</taxon>
        <taxon>Agaricineae</taxon>
        <taxon>Agaricaceae</taxon>
        <taxon>Agaricus</taxon>
    </lineage>
</organism>
<evidence type="ECO:0000313" key="1">
    <source>
        <dbReference type="EMBL" id="EKM74877.1"/>
    </source>
</evidence>
<dbReference type="InParanoid" id="K5WWB7"/>